<dbReference type="SUPFAM" id="SSF116726">
    <property type="entry name" value="TrkA C-terminal domain-like"/>
    <property type="match status" value="1"/>
</dbReference>
<comment type="caution">
    <text evidence="2">The sequence shown here is derived from an EMBL/GenBank/DDBJ whole genome shotgun (WGS) entry which is preliminary data.</text>
</comment>
<dbReference type="EMBL" id="JAZAQF010000090">
    <property type="protein sequence ID" value="MFG3819432.1"/>
    <property type="molecule type" value="Genomic_DNA"/>
</dbReference>
<dbReference type="Pfam" id="PF02254">
    <property type="entry name" value="TrkA_N"/>
    <property type="match status" value="1"/>
</dbReference>
<evidence type="ECO:0000313" key="2">
    <source>
        <dbReference type="EMBL" id="MFG3819432.1"/>
    </source>
</evidence>
<dbReference type="Gene3D" id="3.40.50.720">
    <property type="entry name" value="NAD(P)-binding Rossmann-like Domain"/>
    <property type="match status" value="1"/>
</dbReference>
<dbReference type="PANTHER" id="PTHR43833:SF7">
    <property type="entry name" value="KTR SYSTEM POTASSIUM UPTAKE PROTEIN C"/>
    <property type="match status" value="1"/>
</dbReference>
<dbReference type="InterPro" id="IPR036721">
    <property type="entry name" value="RCK_C_sf"/>
</dbReference>
<dbReference type="InterPro" id="IPR003148">
    <property type="entry name" value="RCK_N"/>
</dbReference>
<evidence type="ECO:0000313" key="3">
    <source>
        <dbReference type="Proteomes" id="UP001604335"/>
    </source>
</evidence>
<dbReference type="SUPFAM" id="SSF51735">
    <property type="entry name" value="NAD(P)-binding Rossmann-fold domains"/>
    <property type="match status" value="1"/>
</dbReference>
<feature type="domain" description="RCK C-terminal" evidence="1">
    <location>
        <begin position="152"/>
        <end position="237"/>
    </location>
</feature>
<organism evidence="2 3">
    <name type="scientific">Limnothrix redekei LRLZ20PSL1</name>
    <dbReference type="NCBI Taxonomy" id="3112953"/>
    <lineage>
        <taxon>Bacteria</taxon>
        <taxon>Bacillati</taxon>
        <taxon>Cyanobacteriota</taxon>
        <taxon>Cyanophyceae</taxon>
        <taxon>Pseudanabaenales</taxon>
        <taxon>Pseudanabaenaceae</taxon>
        <taxon>Limnothrix</taxon>
    </lineage>
</organism>
<sequence length="237" mass="26139">MQFGSLGFWRNFRSTNKQYVVLGLGRFGRAVCSTLHQMGYEVMGIDSGEKQVTQALNDNIVSHALQLDTTDRQALAEAGVFEFETAIVAIGNYIEASTITTLNLKDGGVNYVVAKASTEIHGQLLDKVGANLVIFPEREMGCQVARMLTRPNVLERLDLDANNSVVELVIPEEFEGKTLQELQLRSRYGVNVLAVAQQCTRGGVENIQVNPNPYDRLHKGMVLIVIGSNEGIERLPM</sequence>
<dbReference type="InterPro" id="IPR050721">
    <property type="entry name" value="Trk_Ktr_HKT_K-transport"/>
</dbReference>
<dbReference type="RefSeq" id="WP_393015338.1">
    <property type="nucleotide sequence ID" value="NZ_JAZAQF010000090.1"/>
</dbReference>
<dbReference type="Gene3D" id="3.30.70.1450">
    <property type="entry name" value="Regulator of K+ conductance, C-terminal domain"/>
    <property type="match status" value="1"/>
</dbReference>
<dbReference type="InterPro" id="IPR036291">
    <property type="entry name" value="NAD(P)-bd_dom_sf"/>
</dbReference>
<gene>
    <name evidence="2" type="ORF">VPK24_17435</name>
</gene>
<reference evidence="3" key="1">
    <citation type="journal article" date="2024" name="Algal Res.">
        <title>Biochemical, toxicological and genomic investigation of a high-biomass producing Limnothrix strain isolated from Italian shallow drinking water reservoir.</title>
        <authorList>
            <person name="Simonazzi M."/>
            <person name="Shishido T.K."/>
            <person name="Delbaje E."/>
            <person name="Wahlsten M."/>
            <person name="Fewer D.P."/>
            <person name="Sivonen K."/>
            <person name="Pezzolesi L."/>
            <person name="Pistocchi R."/>
        </authorList>
    </citation>
    <scope>NUCLEOTIDE SEQUENCE [LARGE SCALE GENOMIC DNA]</scope>
    <source>
        <strain evidence="3">LRLZ20PSL1</strain>
    </source>
</reference>
<dbReference type="InterPro" id="IPR006037">
    <property type="entry name" value="RCK_C"/>
</dbReference>
<dbReference type="PROSITE" id="PS51202">
    <property type="entry name" value="RCK_C"/>
    <property type="match status" value="1"/>
</dbReference>
<accession>A0ABW7CE71</accession>
<keyword evidence="3" id="KW-1185">Reference proteome</keyword>
<proteinExistence type="predicted"/>
<dbReference type="Pfam" id="PF02080">
    <property type="entry name" value="TrkA_C"/>
    <property type="match status" value="1"/>
</dbReference>
<protein>
    <submittedName>
        <fullName evidence="2">TrkA family potassium uptake protein</fullName>
    </submittedName>
</protein>
<dbReference type="Proteomes" id="UP001604335">
    <property type="component" value="Unassembled WGS sequence"/>
</dbReference>
<name>A0ABW7CE71_9CYAN</name>
<evidence type="ECO:0000259" key="1">
    <source>
        <dbReference type="PROSITE" id="PS51202"/>
    </source>
</evidence>
<dbReference type="PANTHER" id="PTHR43833">
    <property type="entry name" value="POTASSIUM CHANNEL PROTEIN 2-RELATED-RELATED"/>
    <property type="match status" value="1"/>
</dbReference>